<dbReference type="SMART" id="SM00365">
    <property type="entry name" value="LRR_SD22"/>
    <property type="match status" value="6"/>
</dbReference>
<dbReference type="NCBIfam" id="TIGR04183">
    <property type="entry name" value="Por_Secre_tail"/>
    <property type="match status" value="1"/>
</dbReference>
<protein>
    <recommendedName>
        <fullName evidence="5">Secretion system C-terminal sorting domain-containing protein</fullName>
    </recommendedName>
</protein>
<dbReference type="OrthoDB" id="627712at2"/>
<dbReference type="PANTHER" id="PTHR48057">
    <property type="entry name" value="LEUCINE-RICH REPEAT SERINE/THREONINE-PROTEIN KINASE 1"/>
    <property type="match status" value="1"/>
</dbReference>
<dbReference type="InterPro" id="IPR025875">
    <property type="entry name" value="Leu-rich_rpt_4"/>
</dbReference>
<name>A0A2U2JB35_9FLAO</name>
<keyword evidence="1" id="KW-0433">Leucine-rich repeat</keyword>
<dbReference type="Pfam" id="PF12799">
    <property type="entry name" value="LRR_4"/>
    <property type="match status" value="1"/>
</dbReference>
<dbReference type="InterPro" id="IPR032675">
    <property type="entry name" value="LRR_dom_sf"/>
</dbReference>
<dbReference type="Pfam" id="PF13855">
    <property type="entry name" value="LRR_8"/>
    <property type="match status" value="2"/>
</dbReference>
<dbReference type="SMART" id="SM00369">
    <property type="entry name" value="LRR_TYP"/>
    <property type="match status" value="9"/>
</dbReference>
<evidence type="ECO:0000256" key="4">
    <source>
        <dbReference type="SAM" id="SignalP"/>
    </source>
</evidence>
<dbReference type="RefSeq" id="WP_109403875.1">
    <property type="nucleotide sequence ID" value="NZ_QFFG01000002.1"/>
</dbReference>
<feature type="domain" description="Secretion system C-terminal sorting" evidence="5">
    <location>
        <begin position="980"/>
        <end position="1048"/>
    </location>
</feature>
<dbReference type="PROSITE" id="PS51450">
    <property type="entry name" value="LRR"/>
    <property type="match status" value="6"/>
</dbReference>
<keyword evidence="2 4" id="KW-0732">Signal</keyword>
<dbReference type="SMART" id="SM00364">
    <property type="entry name" value="LRR_BAC"/>
    <property type="match status" value="9"/>
</dbReference>
<dbReference type="Gene3D" id="3.80.10.10">
    <property type="entry name" value="Ribonuclease Inhibitor"/>
    <property type="match status" value="4"/>
</dbReference>
<evidence type="ECO:0000313" key="6">
    <source>
        <dbReference type="EMBL" id="PWG05542.1"/>
    </source>
</evidence>
<evidence type="ECO:0000259" key="5">
    <source>
        <dbReference type="Pfam" id="PF18962"/>
    </source>
</evidence>
<dbReference type="Proteomes" id="UP000245670">
    <property type="component" value="Unassembled WGS sequence"/>
</dbReference>
<gene>
    <name evidence="6" type="ORF">DIS07_03615</name>
</gene>
<accession>A0A2U2JB35</accession>
<dbReference type="FunFam" id="3.80.10.10:FF:000383">
    <property type="entry name" value="Leucine-rich repeat receptor protein kinase EMS1"/>
    <property type="match status" value="1"/>
</dbReference>
<evidence type="ECO:0000256" key="2">
    <source>
        <dbReference type="ARBA" id="ARBA00022729"/>
    </source>
</evidence>
<proteinExistence type="predicted"/>
<dbReference type="EMBL" id="QFFG01000002">
    <property type="protein sequence ID" value="PWG05542.1"/>
    <property type="molecule type" value="Genomic_DNA"/>
</dbReference>
<dbReference type="InterPro" id="IPR052595">
    <property type="entry name" value="LRRC69/RLP"/>
</dbReference>
<evidence type="ECO:0000256" key="3">
    <source>
        <dbReference type="ARBA" id="ARBA00022737"/>
    </source>
</evidence>
<dbReference type="InterPro" id="IPR026444">
    <property type="entry name" value="Secre_tail"/>
</dbReference>
<feature type="chain" id="PRO_5015420527" description="Secretion system C-terminal sorting domain-containing protein" evidence="4">
    <location>
        <begin position="21"/>
        <end position="1050"/>
    </location>
</feature>
<dbReference type="Pfam" id="PF18962">
    <property type="entry name" value="Por_Secre_tail"/>
    <property type="match status" value="1"/>
</dbReference>
<sequence length="1050" mass="118432">MKNKITLLLLFLVPFQMVLSQVPQEEREALISLYNSTDGTNWSYRTFWNTNANVGEWHGVKVENINGQDHVTELKLIANNLKGEIPDLSGLKKLKYLYLHNNKISKFIDGSWDLPELTHLYINNNQLTNIPNNIGNIPNLMDLQLENNLITSLPLIDKPLEKIQILNLSNNKFETISDGIGAFTKIIKLYIRNNPLKEVSPKIANCKDLLTLAIHFDGYQNFQSAINSLTNLQKIDIQGIKDHEVDIRNLKKLNVISFNRTKLKTIKIGVENTINLNYSSNPTDYTIRSYFKEDNPYLTCLEVGNRTNDWLDYMQSEGWAYTFHSGVVPVEQCTGNYYVSNDERSALKKVLESGYNDDFSYILDSNFNVGTIQDLYSVNVSHDFSLNSTNITSLRFIDFEGALNSEIKNLPELKSLVFYYHVNSTKILSSLPSEIGELTKLKEIYLKDTKLIALPNEIGNLTSLEKFTLNNNSVIEFPNISNLSNLKYLNISNNKLTSIPGLEGCTKLEYLNFSSNKITSLMPDIGPLEALSYINGQLNELIEVPDNLGNLLYLEELHLSYNKIKGFIDLSNNLILKKLTLKNNKIEGLKLDAPASNFRWDAINLQELPYLGCVDVATPWVNAWRSRLYVANSMPGLIITANCSEIKTLSAEARETLSNFYTSTGGGTDWIGENWELTDVAFSGNLAIWEGLESEVIDNEVQVTRILLAEHGLTGTFSLSNLPELIDLDLGGNYFNEETPYFGENLNKLATIRLDNNNFSGNLNVNNFISLPSLDNLNLSNNKYSGPIPSSIGDLSSIRYLNLSSNNFIGDFPDFFYDITSLIELNLSYNNLSGSLSDSIGRLTSLEIFNIGYNNFSGRFPETIDNIKGLNQLYINNNSFEGNVLTSNIDNLYRINVNNTNISGLKINKAPSHYKNNYGSFHARNNPNLGCIEVDNSHVNLWSSYSRDSSVSFDSGVVFSDNCNYTLSIKEDLLENQFLVFPNPVENVLEIKTSNNIKIDNLEIYTLLGERIKSLKKITNTIDITNLSKGIYLLNIYTAQGKVTKRIVKK</sequence>
<comment type="caution">
    <text evidence="6">The sequence shown here is derived from an EMBL/GenBank/DDBJ whole genome shotgun (WGS) entry which is preliminary data.</text>
</comment>
<organism evidence="6 7">
    <name type="scientific">Polaribacter aquimarinus</name>
    <dbReference type="NCBI Taxonomy" id="2100726"/>
    <lineage>
        <taxon>Bacteria</taxon>
        <taxon>Pseudomonadati</taxon>
        <taxon>Bacteroidota</taxon>
        <taxon>Flavobacteriia</taxon>
        <taxon>Flavobacteriales</taxon>
        <taxon>Flavobacteriaceae</taxon>
    </lineage>
</organism>
<feature type="signal peptide" evidence="4">
    <location>
        <begin position="1"/>
        <end position="20"/>
    </location>
</feature>
<keyword evidence="3" id="KW-0677">Repeat</keyword>
<dbReference type="SUPFAM" id="SSF52058">
    <property type="entry name" value="L domain-like"/>
    <property type="match status" value="3"/>
</dbReference>
<dbReference type="InterPro" id="IPR001611">
    <property type="entry name" value="Leu-rich_rpt"/>
</dbReference>
<evidence type="ECO:0000313" key="7">
    <source>
        <dbReference type="Proteomes" id="UP000245670"/>
    </source>
</evidence>
<dbReference type="AlphaFoldDB" id="A0A2U2JB35"/>
<evidence type="ECO:0000256" key="1">
    <source>
        <dbReference type="ARBA" id="ARBA00022614"/>
    </source>
</evidence>
<reference evidence="6 7" key="1">
    <citation type="submission" date="2018-05" db="EMBL/GenBank/DDBJ databases">
        <title>Polaribacter aquimarinus sp. nov., isolated from sediment in a sediment of sea.</title>
        <authorList>
            <person name="Lu D."/>
        </authorList>
    </citation>
    <scope>NUCLEOTIDE SEQUENCE [LARGE SCALE GENOMIC DNA]</scope>
    <source>
        <strain evidence="6 7">ZY113</strain>
    </source>
</reference>
<dbReference type="InterPro" id="IPR003591">
    <property type="entry name" value="Leu-rich_rpt_typical-subtyp"/>
</dbReference>
<dbReference type="PANTHER" id="PTHR48057:SF5">
    <property type="entry name" value="LEUCINE-RICH REPEAT (LRR) FAMILY PROTEIN-RELATED"/>
    <property type="match status" value="1"/>
</dbReference>
<keyword evidence="7" id="KW-1185">Reference proteome</keyword>
<dbReference type="Pfam" id="PF00560">
    <property type="entry name" value="LRR_1"/>
    <property type="match status" value="1"/>
</dbReference>